<name>A0A9W2ZA17_BIOGL</name>
<gene>
    <name evidence="4" type="primary">LOC106059649</name>
</gene>
<feature type="compositionally biased region" description="Polar residues" evidence="1">
    <location>
        <begin position="1010"/>
        <end position="1036"/>
    </location>
</feature>
<dbReference type="InterPro" id="IPR042222">
    <property type="entry name" value="Dynein_2_N"/>
</dbReference>
<feature type="region of interest" description="Disordered" evidence="1">
    <location>
        <begin position="808"/>
        <end position="833"/>
    </location>
</feature>
<protein>
    <submittedName>
        <fullName evidence="4">Uncharacterized protein LOC106059649</fullName>
    </submittedName>
</protein>
<feature type="domain" description="Dynein heavy chain linker" evidence="2">
    <location>
        <begin position="1783"/>
        <end position="2077"/>
    </location>
</feature>
<dbReference type="Pfam" id="PF08393">
    <property type="entry name" value="DHC_N2"/>
    <property type="match status" value="1"/>
</dbReference>
<feature type="region of interest" description="Disordered" evidence="1">
    <location>
        <begin position="968"/>
        <end position="1036"/>
    </location>
</feature>
<dbReference type="GeneID" id="106059649"/>
<evidence type="ECO:0000313" key="4">
    <source>
        <dbReference type="RefSeq" id="XP_055871859.1"/>
    </source>
</evidence>
<dbReference type="RefSeq" id="XP_055871859.1">
    <property type="nucleotide sequence ID" value="XM_056015884.1"/>
</dbReference>
<feature type="region of interest" description="Disordered" evidence="1">
    <location>
        <begin position="1335"/>
        <end position="1406"/>
    </location>
</feature>
<feature type="region of interest" description="Disordered" evidence="1">
    <location>
        <begin position="1082"/>
        <end position="1162"/>
    </location>
</feature>
<keyword evidence="3" id="KW-1185">Reference proteome</keyword>
<feature type="compositionally biased region" description="Polar residues" evidence="1">
    <location>
        <begin position="1146"/>
        <end position="1162"/>
    </location>
</feature>
<dbReference type="GO" id="GO:0030286">
    <property type="term" value="C:dynein complex"/>
    <property type="evidence" value="ECO:0007669"/>
    <property type="project" value="InterPro"/>
</dbReference>
<accession>A0A9W2ZA17</accession>
<dbReference type="GO" id="GO:0007018">
    <property type="term" value="P:microtubule-based movement"/>
    <property type="evidence" value="ECO:0007669"/>
    <property type="project" value="InterPro"/>
</dbReference>
<dbReference type="Gene3D" id="1.10.287.2620">
    <property type="match status" value="1"/>
</dbReference>
<dbReference type="PANTHER" id="PTHR22878:SF68">
    <property type="entry name" value="DYNEIN HEAVY CHAIN 6, AXONEMAL-LIKE"/>
    <property type="match status" value="1"/>
</dbReference>
<feature type="compositionally biased region" description="Polar residues" evidence="1">
    <location>
        <begin position="968"/>
        <end position="1000"/>
    </location>
</feature>
<dbReference type="Proteomes" id="UP001165740">
    <property type="component" value="Chromosome 17"/>
</dbReference>
<dbReference type="InterPro" id="IPR013602">
    <property type="entry name" value="Dynein_heavy_linker"/>
</dbReference>
<feature type="compositionally biased region" description="Basic and acidic residues" evidence="1">
    <location>
        <begin position="857"/>
        <end position="876"/>
    </location>
</feature>
<dbReference type="InterPro" id="IPR026983">
    <property type="entry name" value="DHC"/>
</dbReference>
<dbReference type="GO" id="GO:0045505">
    <property type="term" value="F:dynein intermediate chain binding"/>
    <property type="evidence" value="ECO:0007669"/>
    <property type="project" value="InterPro"/>
</dbReference>
<evidence type="ECO:0000259" key="2">
    <source>
        <dbReference type="Pfam" id="PF08393"/>
    </source>
</evidence>
<dbReference type="GO" id="GO:0051959">
    <property type="term" value="F:dynein light intermediate chain binding"/>
    <property type="evidence" value="ECO:0007669"/>
    <property type="project" value="InterPro"/>
</dbReference>
<feature type="region of interest" description="Disordered" evidence="1">
    <location>
        <begin position="535"/>
        <end position="596"/>
    </location>
</feature>
<evidence type="ECO:0000313" key="3">
    <source>
        <dbReference type="Proteomes" id="UP001165740"/>
    </source>
</evidence>
<dbReference type="OrthoDB" id="6143532at2759"/>
<organism evidence="3 4">
    <name type="scientific">Biomphalaria glabrata</name>
    <name type="common">Bloodfluke planorb</name>
    <name type="synonym">Freshwater snail</name>
    <dbReference type="NCBI Taxonomy" id="6526"/>
    <lineage>
        <taxon>Eukaryota</taxon>
        <taxon>Metazoa</taxon>
        <taxon>Spiralia</taxon>
        <taxon>Lophotrochozoa</taxon>
        <taxon>Mollusca</taxon>
        <taxon>Gastropoda</taxon>
        <taxon>Heterobranchia</taxon>
        <taxon>Euthyneura</taxon>
        <taxon>Panpulmonata</taxon>
        <taxon>Hygrophila</taxon>
        <taxon>Lymnaeoidea</taxon>
        <taxon>Planorbidae</taxon>
        <taxon>Biomphalaria</taxon>
    </lineage>
</organism>
<dbReference type="Gene3D" id="1.20.140.100">
    <property type="entry name" value="Dynein heavy chain, N-terminal domain 2"/>
    <property type="match status" value="1"/>
</dbReference>
<feature type="compositionally biased region" description="Low complexity" evidence="1">
    <location>
        <begin position="1128"/>
        <end position="1145"/>
    </location>
</feature>
<feature type="compositionally biased region" description="Polar residues" evidence="1">
    <location>
        <begin position="815"/>
        <end position="825"/>
    </location>
</feature>
<sequence>MSSLNESRSSDNVRRPNFVGHVISHADSSFQGNRTLGNVHSSPAAATPELTNHRPNFLSADHVYRLQVLEANDAMQPALNNQKSRAGGNDNAGGQQGGASVYISRSFRQTLQESNNLVMAVAEMEKNKKSAKNEEDLYDLMDSSVDDAKTFPVLPPISRRNSDRLERSAHQGLTIRSLPDLKRIKSTFASIAAWEGVTSPEVIVHILETHPNVDVIYMSPAMQPEAADYSPYFMHMVSPGSVDVMNYCVVGRQFAIRYIKGKKPHRLTLKRWMFEQKVTVKLRQNNFFKNFRILKAFNGLAQNMDMRNFGKTKRRLRSILNLCNPAFADTLLLVQTMCLDLESLSMIQVDKELTYTLNEFMEDQEHYTREITSKIERYTSMLLHLTSRTCWDDAISAGLAVEREERKHLAPKRINELRKMQRKKLSTVSGTSQGMQRHVQDESSIGQWIHVEASEAKQFEKMKEEKCVQLTRFIYSIDCMLRQALFQIYLNSLWKTADYLSIQMKTFPTDSDIKALVKGYVGDLDIQHLFFSSDDDDDDDAKGVTGRPGDALGDKGDKQEHQNNVPKNGSFLPGKEDKDQPAPHKSQGTMENEVSTATTTGATTFMSSSVPTNFTSDSHGPLTSSTAADNALYIQFIHGELGNDSLDSTTSSSLSDEGDVNAMGNEDRFVAFNDLDLNYQPAHLDDLNTMVVTGTEMRTYRLGTQSTYQPLTNESIPTSTDDFLSEHEEVTIVENANMFESNDGENSVFDLSTPRSNFSSEFNSDVASTDLTITSEDRDSHSRAPNNANVVNTYFISQVMPRVLPISSDRDLMNPQGSITKNPSLKSKPDQKLNLSSKHYSIKSQILMPTVIQKQLHPSEKRSGNTSLKDKNRDQPTSKTHNLPDALGILRPHDSNVMGLFGHLFSLAGESSVDLTEDSHIEDMLEFPILDGTAWEPENIDHYLSVRNSHSSSVDQGGHLDVQNIQNASSDTSNSTMTSLKTAENNCGNKTQNKMSSVNNPDPEVKKKTLQPSNPTSDTDSQPLDLRTTTTSGSNTNLALSGEVNILDFLAKEMDYNYSDDNVPRVRSSHSYPSAFVDITDESEESQMTKQNSLTGEDTHFVYSSGIPGARKDGGRRRKKGKARFPDTSSLSSGETESSSHGTISQSTVKFQDAPHSTRNDTGFVNTVASTQLPLTENKLIDKSSKKNLAMSCNIDKLYRSSTVDPNEVNIERRSLTSDTSSTSDVADIDFESHIFLPTSQDYSCSTHGRKIGSKKNLAMSCNIDKLYRSSTVDPNEVNIERRSLTSDTSSTSDVADIDFESHIVLPASLDYSCSTQGQSIGPERIQNISIEKATTFGKSDQEPLDSNNGNVGRSDEDDSSKKGNSLANRARIASRNVSGGGVGSYSSVPGPPMPPQGTPRSWSDGLQDIKPMFHAAVHLEKHVICMTPDVFDFTGAAFNMIHDMEEHLVSIETLTSNCAFLPFVMPSVVPGTPVDKNPKGPSLEIVLRRDHQLVQLKNTIYGCIDAMFHSAGIYTEALQKLLTRYFLPEVELFGEMGARDAMLFLESLQLLDAQLKLLERLPESQRLGMFLFDISPFKESLRVALTVHQQTVQENVNHETIIRIQSLIRKLDNLQALLESHPSTLDALYVRLTTTDSIHDIIHLLQSREITQIANLYNIMDRFAVPYNEDERRVFESCHYMLTSIQRAGEVSRKERNLMIEGIEKCLERDVAWIHSQVKKILKPLTENSLFLDGFADVIKVKQALMYAEEVVRSYVTKANFVREIQRYLGRPESHFSELFQLSARYVNTRNLWLLMADWDTKFNNWKRQSFVTLDIQKINNYTFKYMEACNKLEKVLPKNTVVSVFGEKMDIMLRWLNFIIEFRGQAVKARHWRQIEEVLGVEFGDQLPLTLASLMSINAIEKQKTLHVILNKARAEMNVQSEFDEVKHQCEELKLSIQVKQKLLLEGEEPVTVFLLGDTFEVEEALNYCVMELERIDLSPHSGYLHETLEQFIQQIFESLENIVSWAEMQMKLSRLRRLLLRHTELIQTLPAEVKRYKDIFMEYSHFMESLVPDPSVLKWCTSHEMRDIVEAHHNEIISLYRVFKREIEQHTGSDNAGRDVPIFGL</sequence>
<feature type="region of interest" description="Disordered" evidence="1">
    <location>
        <begin position="855"/>
        <end position="887"/>
    </location>
</feature>
<feature type="compositionally biased region" description="Polar residues" evidence="1">
    <location>
        <begin position="1086"/>
        <end position="1096"/>
    </location>
</feature>
<reference evidence="4" key="1">
    <citation type="submission" date="2025-08" db="UniProtKB">
        <authorList>
            <consortium name="RefSeq"/>
        </authorList>
    </citation>
    <scope>IDENTIFICATION</scope>
</reference>
<dbReference type="PANTHER" id="PTHR22878">
    <property type="entry name" value="DYNEIN HEAVY CHAIN 6, AXONEMAL-LIKE-RELATED"/>
    <property type="match status" value="1"/>
</dbReference>
<proteinExistence type="predicted"/>
<evidence type="ECO:0000256" key="1">
    <source>
        <dbReference type="SAM" id="MobiDB-lite"/>
    </source>
</evidence>
<feature type="compositionally biased region" description="Basic and acidic residues" evidence="1">
    <location>
        <begin position="552"/>
        <end position="561"/>
    </location>
</feature>
<dbReference type="OMA" id="FIIEFRG"/>
<feature type="compositionally biased region" description="Basic residues" evidence="1">
    <location>
        <begin position="1114"/>
        <end position="1123"/>
    </location>
</feature>
<feature type="compositionally biased region" description="Polar residues" evidence="1">
    <location>
        <begin position="586"/>
        <end position="595"/>
    </location>
</feature>